<feature type="signal peptide" evidence="4">
    <location>
        <begin position="1"/>
        <end position="30"/>
    </location>
</feature>
<feature type="domain" description="Chaplin" evidence="5">
    <location>
        <begin position="153"/>
        <end position="193"/>
    </location>
</feature>
<keyword evidence="2" id="KW-0130">Cell adhesion</keyword>
<accession>A0A841FXD7</accession>
<keyword evidence="1" id="KW-0134">Cell wall</keyword>
<feature type="chain" id="PRO_5032495676" description="Chaplin domain-containing protein" evidence="4">
    <location>
        <begin position="31"/>
        <end position="345"/>
    </location>
</feature>
<evidence type="ECO:0000256" key="1">
    <source>
        <dbReference type="ARBA" id="ARBA00022512"/>
    </source>
</evidence>
<gene>
    <name evidence="6" type="ORF">HNR73_006281</name>
</gene>
<dbReference type="Pfam" id="PF03777">
    <property type="entry name" value="ChpA-C"/>
    <property type="match status" value="3"/>
</dbReference>
<dbReference type="EMBL" id="JACHGT010000016">
    <property type="protein sequence ID" value="MBB6038398.1"/>
    <property type="molecule type" value="Genomic_DNA"/>
</dbReference>
<dbReference type="InterPro" id="IPR005528">
    <property type="entry name" value="ChpA-H"/>
</dbReference>
<reference evidence="6 7" key="1">
    <citation type="submission" date="2020-08" db="EMBL/GenBank/DDBJ databases">
        <title>Genomic Encyclopedia of Type Strains, Phase IV (KMG-IV): sequencing the most valuable type-strain genomes for metagenomic binning, comparative biology and taxonomic classification.</title>
        <authorList>
            <person name="Goeker M."/>
        </authorList>
    </citation>
    <scope>NUCLEOTIDE SEQUENCE [LARGE SCALE GENOMIC DNA]</scope>
    <source>
        <strain evidence="6 7">YIM 65646</strain>
    </source>
</reference>
<proteinExistence type="predicted"/>
<dbReference type="PROSITE" id="PS51884">
    <property type="entry name" value="CHAPLIN"/>
    <property type="match status" value="3"/>
</dbReference>
<dbReference type="AlphaFoldDB" id="A0A841FXD7"/>
<evidence type="ECO:0000259" key="5">
    <source>
        <dbReference type="PROSITE" id="PS51884"/>
    </source>
</evidence>
<sequence length="345" mass="33279">MNKKTWARTVTRAGALAAGLLLFLGSGAQAAELVTSENSTGVDGGQVLLPLQAPLDLCGDHLNVGGEATAECSPDGGARALIGPGGIADMHSNDNAGIVNGLQIQAPAQVPVNACGIAATAFGTAHAACAGSADAVLGTGAETVTPTMDTRDNEGILNGTQLLAPIQVPVNVCGIAVSGLGNAHASCAGSATATRGATVGMSTGDNHGVGNGDQFAVPVQVPVNVCGNAVAALGDASADCEGDGDFHTMGTAPRANALPQVAPAANLPLLGGSGEKSAAGSVHQSAASSERADVLPSLVSEGNHLLGEGDELLVPLQGPSNVEGLVIGLGSTAGAASLGGATAVS</sequence>
<keyword evidence="7" id="KW-1185">Reference proteome</keyword>
<evidence type="ECO:0000256" key="4">
    <source>
        <dbReference type="SAM" id="SignalP"/>
    </source>
</evidence>
<keyword evidence="3" id="KW-0034">Amyloid</keyword>
<evidence type="ECO:0000313" key="6">
    <source>
        <dbReference type="EMBL" id="MBB6038398.1"/>
    </source>
</evidence>
<keyword evidence="1" id="KW-0964">Secreted</keyword>
<feature type="domain" description="Chaplin" evidence="5">
    <location>
        <begin position="206"/>
        <end position="246"/>
    </location>
</feature>
<evidence type="ECO:0000313" key="7">
    <source>
        <dbReference type="Proteomes" id="UP000548476"/>
    </source>
</evidence>
<dbReference type="Proteomes" id="UP000548476">
    <property type="component" value="Unassembled WGS sequence"/>
</dbReference>
<keyword evidence="4" id="KW-0732">Signal</keyword>
<evidence type="ECO:0000256" key="2">
    <source>
        <dbReference type="ARBA" id="ARBA00022889"/>
    </source>
</evidence>
<evidence type="ECO:0000256" key="3">
    <source>
        <dbReference type="ARBA" id="ARBA00023087"/>
    </source>
</evidence>
<organism evidence="6 7">
    <name type="scientific">Phytomonospora endophytica</name>
    <dbReference type="NCBI Taxonomy" id="714109"/>
    <lineage>
        <taxon>Bacteria</taxon>
        <taxon>Bacillati</taxon>
        <taxon>Actinomycetota</taxon>
        <taxon>Actinomycetes</taxon>
        <taxon>Micromonosporales</taxon>
        <taxon>Micromonosporaceae</taxon>
        <taxon>Phytomonospora</taxon>
    </lineage>
</organism>
<dbReference type="RefSeq" id="WP_184791194.1">
    <property type="nucleotide sequence ID" value="NZ_BONT01000009.1"/>
</dbReference>
<comment type="caution">
    <text evidence="6">The sequence shown here is derived from an EMBL/GenBank/DDBJ whole genome shotgun (WGS) entry which is preliminary data.</text>
</comment>
<protein>
    <recommendedName>
        <fullName evidence="5">Chaplin domain-containing protein</fullName>
    </recommendedName>
</protein>
<feature type="domain" description="Chaplin" evidence="5">
    <location>
        <begin position="95"/>
        <end position="135"/>
    </location>
</feature>
<dbReference type="GO" id="GO:0007155">
    <property type="term" value="P:cell adhesion"/>
    <property type="evidence" value="ECO:0007669"/>
    <property type="project" value="UniProtKB-KW"/>
</dbReference>
<name>A0A841FXD7_9ACTN</name>